<gene>
    <name evidence="1" type="ORF">SAMN05443551_1705</name>
</gene>
<dbReference type="RefSeq" id="WP_143152642.1">
    <property type="nucleotide sequence ID" value="NZ_FQXC01000002.1"/>
</dbReference>
<dbReference type="STRING" id="996342.SAMN05443551_1705"/>
<evidence type="ECO:0000313" key="2">
    <source>
        <dbReference type="Proteomes" id="UP000184221"/>
    </source>
</evidence>
<dbReference type="EMBL" id="FQXC01000002">
    <property type="protein sequence ID" value="SHH23976.1"/>
    <property type="molecule type" value="Genomic_DNA"/>
</dbReference>
<organism evidence="1 2">
    <name type="scientific">Marivita hallyeonensis</name>
    <dbReference type="NCBI Taxonomy" id="996342"/>
    <lineage>
        <taxon>Bacteria</taxon>
        <taxon>Pseudomonadati</taxon>
        <taxon>Pseudomonadota</taxon>
        <taxon>Alphaproteobacteria</taxon>
        <taxon>Rhodobacterales</taxon>
        <taxon>Roseobacteraceae</taxon>
        <taxon>Marivita</taxon>
    </lineage>
</organism>
<protein>
    <submittedName>
        <fullName evidence="1">Uncharacterized protein</fullName>
    </submittedName>
</protein>
<name>A0A1M5RD65_9RHOB</name>
<evidence type="ECO:0000313" key="1">
    <source>
        <dbReference type="EMBL" id="SHH23976.1"/>
    </source>
</evidence>
<reference evidence="1 2" key="1">
    <citation type="submission" date="2016-11" db="EMBL/GenBank/DDBJ databases">
        <authorList>
            <person name="Jaros S."/>
            <person name="Januszkiewicz K."/>
            <person name="Wedrychowicz H."/>
        </authorList>
    </citation>
    <scope>NUCLEOTIDE SEQUENCE [LARGE SCALE GENOMIC DNA]</scope>
    <source>
        <strain evidence="1 2">DSM 29431</strain>
    </source>
</reference>
<dbReference type="Proteomes" id="UP000184221">
    <property type="component" value="Unassembled WGS sequence"/>
</dbReference>
<dbReference type="AlphaFoldDB" id="A0A1M5RD65"/>
<accession>A0A1M5RD65</accession>
<proteinExistence type="predicted"/>
<keyword evidence="2" id="KW-1185">Reference proteome</keyword>
<sequence>MLLDHDQQAVIDNLRHTQGPESVVEALQKAAALTEHAAYEIARQGNGPTVAELILSAARLERISRLVAQNYGIE</sequence>